<reference evidence="2 3" key="1">
    <citation type="submission" date="2023-07" db="EMBL/GenBank/DDBJ databases">
        <title>Sorghum-associated microbial communities from plants grown in Nebraska, USA.</title>
        <authorList>
            <person name="Schachtman D."/>
        </authorList>
    </citation>
    <scope>NUCLEOTIDE SEQUENCE [LARGE SCALE GENOMIC DNA]</scope>
    <source>
        <strain evidence="2 3">BE167</strain>
    </source>
</reference>
<organism evidence="2 3">
    <name type="scientific">Arthrobacter ginsengisoli</name>
    <dbReference type="NCBI Taxonomy" id="1356565"/>
    <lineage>
        <taxon>Bacteria</taxon>
        <taxon>Bacillati</taxon>
        <taxon>Actinomycetota</taxon>
        <taxon>Actinomycetes</taxon>
        <taxon>Micrococcales</taxon>
        <taxon>Micrococcaceae</taxon>
        <taxon>Arthrobacter</taxon>
    </lineage>
</organism>
<keyword evidence="1" id="KW-0472">Membrane</keyword>
<gene>
    <name evidence="2" type="ORF">J2X01_000345</name>
</gene>
<evidence type="ECO:0000256" key="1">
    <source>
        <dbReference type="SAM" id="Phobius"/>
    </source>
</evidence>
<dbReference type="RefSeq" id="WP_310049981.1">
    <property type="nucleotide sequence ID" value="NZ_JAVDVQ010000001.1"/>
</dbReference>
<proteinExistence type="predicted"/>
<dbReference type="Proteomes" id="UP001252243">
    <property type="component" value="Unassembled WGS sequence"/>
</dbReference>
<keyword evidence="1" id="KW-0812">Transmembrane</keyword>
<feature type="transmembrane region" description="Helical" evidence="1">
    <location>
        <begin position="35"/>
        <end position="54"/>
    </location>
</feature>
<keyword evidence="3" id="KW-1185">Reference proteome</keyword>
<comment type="caution">
    <text evidence="2">The sequence shown here is derived from an EMBL/GenBank/DDBJ whole genome shotgun (WGS) entry which is preliminary data.</text>
</comment>
<keyword evidence="1" id="KW-1133">Transmembrane helix</keyword>
<sequence length="115" mass="13078">MLHAPGDGVPSPCGLGLGDRLRPLFGFGGEVRRQGVLITIGTIGICYPFAVVLVERWRAENTYRHGRQLRFIGTGWGIFGLWIKWLVLSIITLGIYTFWVYPRLKQWKVEKTVYA</sequence>
<feature type="transmembrane region" description="Helical" evidence="1">
    <location>
        <begin position="75"/>
        <end position="99"/>
    </location>
</feature>
<evidence type="ECO:0000313" key="2">
    <source>
        <dbReference type="EMBL" id="MDR7081076.1"/>
    </source>
</evidence>
<name>A0ABU1U7B6_9MICC</name>
<evidence type="ECO:0000313" key="3">
    <source>
        <dbReference type="Proteomes" id="UP001252243"/>
    </source>
</evidence>
<dbReference type="EMBL" id="JAVDVQ010000001">
    <property type="protein sequence ID" value="MDR7081076.1"/>
    <property type="molecule type" value="Genomic_DNA"/>
</dbReference>
<accession>A0ABU1U7B6</accession>
<protein>
    <submittedName>
        <fullName evidence="2">Uncharacterized membrane protein YjgN (DUF898 family)</fullName>
    </submittedName>
</protein>